<organism evidence="2 3">
    <name type="scientific">Wolfiporia cocos (strain MD-104)</name>
    <name type="common">Brown rot fungus</name>
    <dbReference type="NCBI Taxonomy" id="742152"/>
    <lineage>
        <taxon>Eukaryota</taxon>
        <taxon>Fungi</taxon>
        <taxon>Dikarya</taxon>
        <taxon>Basidiomycota</taxon>
        <taxon>Agaricomycotina</taxon>
        <taxon>Agaricomycetes</taxon>
        <taxon>Polyporales</taxon>
        <taxon>Phaeolaceae</taxon>
        <taxon>Wolfiporia</taxon>
    </lineage>
</organism>
<evidence type="ECO:0000313" key="3">
    <source>
        <dbReference type="Proteomes" id="UP000218811"/>
    </source>
</evidence>
<dbReference type="Proteomes" id="UP000218811">
    <property type="component" value="Unassembled WGS sequence"/>
</dbReference>
<proteinExistence type="predicted"/>
<name>A0A2H3JMT9_WOLCO</name>
<sequence>MLSVVQASNFILISRMPWDTPPLASPRALPGEPVRRISILMAYIAVPSFPPVPTRRLSRCEGANRAPSVAYHTEQPIESSGEAEPMSVRTADHESRCHAKPSGAPPGPLRLAAVHSAPQFSSFCLRARRC</sequence>
<keyword evidence="3" id="KW-1185">Reference proteome</keyword>
<dbReference type="EMBL" id="KB467920">
    <property type="protein sequence ID" value="PCH37317.1"/>
    <property type="molecule type" value="Genomic_DNA"/>
</dbReference>
<evidence type="ECO:0000313" key="2">
    <source>
        <dbReference type="EMBL" id="PCH37317.1"/>
    </source>
</evidence>
<protein>
    <submittedName>
        <fullName evidence="2">Uncharacterized protein</fullName>
    </submittedName>
</protein>
<gene>
    <name evidence="2" type="ORF">WOLCODRAFT_140804</name>
</gene>
<feature type="region of interest" description="Disordered" evidence="1">
    <location>
        <begin position="63"/>
        <end position="109"/>
    </location>
</feature>
<evidence type="ECO:0000256" key="1">
    <source>
        <dbReference type="SAM" id="MobiDB-lite"/>
    </source>
</evidence>
<accession>A0A2H3JMT9</accession>
<reference evidence="2 3" key="1">
    <citation type="journal article" date="2012" name="Science">
        <title>The Paleozoic origin of enzymatic lignin decomposition reconstructed from 31 fungal genomes.</title>
        <authorList>
            <person name="Floudas D."/>
            <person name="Binder M."/>
            <person name="Riley R."/>
            <person name="Barry K."/>
            <person name="Blanchette R.A."/>
            <person name="Henrissat B."/>
            <person name="Martinez A.T."/>
            <person name="Otillar R."/>
            <person name="Spatafora J.W."/>
            <person name="Yadav J.S."/>
            <person name="Aerts A."/>
            <person name="Benoit I."/>
            <person name="Boyd A."/>
            <person name="Carlson A."/>
            <person name="Copeland A."/>
            <person name="Coutinho P.M."/>
            <person name="de Vries R.P."/>
            <person name="Ferreira P."/>
            <person name="Findley K."/>
            <person name="Foster B."/>
            <person name="Gaskell J."/>
            <person name="Glotzer D."/>
            <person name="Gorecki P."/>
            <person name="Heitman J."/>
            <person name="Hesse C."/>
            <person name="Hori C."/>
            <person name="Igarashi K."/>
            <person name="Jurgens J.A."/>
            <person name="Kallen N."/>
            <person name="Kersten P."/>
            <person name="Kohler A."/>
            <person name="Kuees U."/>
            <person name="Kumar T.K.A."/>
            <person name="Kuo A."/>
            <person name="LaButti K."/>
            <person name="Larrondo L.F."/>
            <person name="Lindquist E."/>
            <person name="Ling A."/>
            <person name="Lombard V."/>
            <person name="Lucas S."/>
            <person name="Lundell T."/>
            <person name="Martin R."/>
            <person name="McLaughlin D.J."/>
            <person name="Morgenstern I."/>
            <person name="Morin E."/>
            <person name="Murat C."/>
            <person name="Nagy L.G."/>
            <person name="Nolan M."/>
            <person name="Ohm R.A."/>
            <person name="Patyshakuliyeva A."/>
            <person name="Rokas A."/>
            <person name="Ruiz-Duenas F.J."/>
            <person name="Sabat G."/>
            <person name="Salamov A."/>
            <person name="Samejima M."/>
            <person name="Schmutz J."/>
            <person name="Slot J.C."/>
            <person name="St John F."/>
            <person name="Stenlid J."/>
            <person name="Sun H."/>
            <person name="Sun S."/>
            <person name="Syed K."/>
            <person name="Tsang A."/>
            <person name="Wiebenga A."/>
            <person name="Young D."/>
            <person name="Pisabarro A."/>
            <person name="Eastwood D.C."/>
            <person name="Martin F."/>
            <person name="Cullen D."/>
            <person name="Grigoriev I.V."/>
            <person name="Hibbett D.S."/>
        </authorList>
    </citation>
    <scope>NUCLEOTIDE SEQUENCE [LARGE SCALE GENOMIC DNA]</scope>
    <source>
        <strain evidence="2 3">MD-104</strain>
    </source>
</reference>
<dbReference type="AlphaFoldDB" id="A0A2H3JMT9"/>